<reference evidence="3" key="1">
    <citation type="journal article" date="2019" name="Int. J. Syst. Evol. Microbiol.">
        <title>The Global Catalogue of Microorganisms (GCM) 10K type strain sequencing project: providing services to taxonomists for standard genome sequencing and annotation.</title>
        <authorList>
            <consortium name="The Broad Institute Genomics Platform"/>
            <consortium name="The Broad Institute Genome Sequencing Center for Infectious Disease"/>
            <person name="Wu L."/>
            <person name="Ma J."/>
        </authorList>
    </citation>
    <scope>NUCLEOTIDE SEQUENCE [LARGE SCALE GENOMIC DNA]</scope>
    <source>
        <strain evidence="3">JCM 3399</strain>
    </source>
</reference>
<dbReference type="EMBL" id="BMRP01000094">
    <property type="protein sequence ID" value="GGV04273.1"/>
    <property type="molecule type" value="Genomic_DNA"/>
</dbReference>
<dbReference type="Proteomes" id="UP000654471">
    <property type="component" value="Unassembled WGS sequence"/>
</dbReference>
<accession>A0ABQ2VRQ0</accession>
<evidence type="ECO:0000313" key="3">
    <source>
        <dbReference type="Proteomes" id="UP000654471"/>
    </source>
</evidence>
<keyword evidence="1" id="KW-0472">Membrane</keyword>
<comment type="caution">
    <text evidence="2">The sequence shown here is derived from an EMBL/GenBank/DDBJ whole genome shotgun (WGS) entry which is preliminary data.</text>
</comment>
<feature type="transmembrane region" description="Helical" evidence="1">
    <location>
        <begin position="56"/>
        <end position="78"/>
    </location>
</feature>
<proteinExistence type="predicted"/>
<evidence type="ECO:0000313" key="2">
    <source>
        <dbReference type="EMBL" id="GGV04273.1"/>
    </source>
</evidence>
<feature type="transmembrane region" description="Helical" evidence="1">
    <location>
        <begin position="154"/>
        <end position="174"/>
    </location>
</feature>
<keyword evidence="1" id="KW-0812">Transmembrane</keyword>
<name>A0ABQ2VRQ0_9ACTN</name>
<gene>
    <name evidence="2" type="ORF">GCM10010211_84370</name>
</gene>
<keyword evidence="3" id="KW-1185">Reference proteome</keyword>
<sequence>MRGAYVSGSLDDMPQVKALARWAGSLTFAAGLFAAVVEIGLLGFRDARGALTYAGRLGGVIFIVAATVEAVALLVFMLPSMSKAKYAGDVIVLGVFIPLFVNIALLILQFDGRGDGSSPFVKYFWIWATFIAWSCGYLWYLIRKKRAWVRIAAPRSIAIGAAVTALLGVANFAYAQVYEPYASPPMVSVTVELGRISTKGKVASMPLRLHTKNTGKVGVYAIGTLYQVSARKSAYKDAPVPQKDWRVTLSDAGNEVFRYGYIRRGGYDLLGQGQFLLPGRKLEPGSEMTSEKVVQFPSNGGYDAISANGAVAYLRKDRATLTMGDDFQWSGQPSWEIPSYRHKIDAPSWVAHKGEDYMRYQSRIVHGSAMSEWTRNTQYVTLWWVLSPPKERSPFGPHLQYAIASMGREGHKPTPAQRQMVSTRYGLNQVSSGTATKSLAELMHR</sequence>
<feature type="transmembrane region" description="Helical" evidence="1">
    <location>
        <begin position="122"/>
        <end position="142"/>
    </location>
</feature>
<protein>
    <submittedName>
        <fullName evidence="2">Uncharacterized protein</fullName>
    </submittedName>
</protein>
<evidence type="ECO:0000256" key="1">
    <source>
        <dbReference type="SAM" id="Phobius"/>
    </source>
</evidence>
<feature type="transmembrane region" description="Helical" evidence="1">
    <location>
        <begin position="90"/>
        <end position="110"/>
    </location>
</feature>
<feature type="transmembrane region" description="Helical" evidence="1">
    <location>
        <begin position="21"/>
        <end position="44"/>
    </location>
</feature>
<keyword evidence="1" id="KW-1133">Transmembrane helix</keyword>
<organism evidence="2 3">
    <name type="scientific">Streptomyces albospinus</name>
    <dbReference type="NCBI Taxonomy" id="285515"/>
    <lineage>
        <taxon>Bacteria</taxon>
        <taxon>Bacillati</taxon>
        <taxon>Actinomycetota</taxon>
        <taxon>Actinomycetes</taxon>
        <taxon>Kitasatosporales</taxon>
        <taxon>Streptomycetaceae</taxon>
        <taxon>Streptomyces</taxon>
    </lineage>
</organism>